<sequence>MIDRERLDARFMELCAIDAEPTGERLLADRLTTLLTELGFTVQEDDAGEKIGGSAGNLLARLAGSGPGEPLLFSCHMDRVAPGIGIKPRCDGEYIVSDGTTVLGADDVSGLAAVLEGLTAIRERQLPHPPIEIVFTVAEELALLGSRHFATERLTARCGFILDASGPVGEIVVQAPEQVKINAVFHGRSAHAGFAPEQGLSAIQLAATAIGRMTLLRIDAETTANIGSIHAAGPTNIVADRCELQAEARSLDPAKLQAQVAGMLDAMEGAAKEQGGWVDINLVSCYQAYRLAEEAAPVQRAARAGRRLGLPVRCKATGGGSDANIFNHRGIPTVVLSCGYEKVHTTEERISRQQLALLAEWVVAIIADGAES</sequence>
<dbReference type="Pfam" id="PF07687">
    <property type="entry name" value="M20_dimer"/>
    <property type="match status" value="1"/>
</dbReference>
<evidence type="ECO:0000256" key="3">
    <source>
        <dbReference type="ARBA" id="ARBA00022833"/>
    </source>
</evidence>
<dbReference type="Gene3D" id="3.30.70.360">
    <property type="match status" value="1"/>
</dbReference>
<dbReference type="InterPro" id="IPR010162">
    <property type="entry name" value="PepT-like"/>
</dbReference>
<keyword evidence="6" id="KW-1185">Reference proteome</keyword>
<gene>
    <name evidence="5" type="ORF">GURASL_16890</name>
</gene>
<dbReference type="EMBL" id="AP027151">
    <property type="protein sequence ID" value="BDV42766.1"/>
    <property type="molecule type" value="Genomic_DNA"/>
</dbReference>
<dbReference type="SUPFAM" id="SSF53187">
    <property type="entry name" value="Zn-dependent exopeptidases"/>
    <property type="match status" value="1"/>
</dbReference>
<dbReference type="PANTHER" id="PTHR42994">
    <property type="entry name" value="PEPTIDASE T"/>
    <property type="match status" value="1"/>
</dbReference>
<proteinExistence type="predicted"/>
<organism evidence="5 6">
    <name type="scientific">Geotalea uraniireducens</name>
    <dbReference type="NCBI Taxonomy" id="351604"/>
    <lineage>
        <taxon>Bacteria</taxon>
        <taxon>Pseudomonadati</taxon>
        <taxon>Thermodesulfobacteriota</taxon>
        <taxon>Desulfuromonadia</taxon>
        <taxon>Geobacterales</taxon>
        <taxon>Geobacteraceae</taxon>
        <taxon>Geotalea</taxon>
    </lineage>
</organism>
<dbReference type="InterPro" id="IPR036264">
    <property type="entry name" value="Bact_exopeptidase_dim_dom"/>
</dbReference>
<evidence type="ECO:0000313" key="6">
    <source>
        <dbReference type="Proteomes" id="UP001317705"/>
    </source>
</evidence>
<evidence type="ECO:0000313" key="5">
    <source>
        <dbReference type="EMBL" id="BDV42766.1"/>
    </source>
</evidence>
<protein>
    <recommendedName>
        <fullName evidence="4">Peptidase M20 dimerisation domain-containing protein</fullName>
    </recommendedName>
</protein>
<dbReference type="InterPro" id="IPR002933">
    <property type="entry name" value="Peptidase_M20"/>
</dbReference>
<dbReference type="Gene3D" id="3.40.630.10">
    <property type="entry name" value="Zn peptidases"/>
    <property type="match status" value="1"/>
</dbReference>
<feature type="domain" description="Peptidase M20 dimerisation" evidence="4">
    <location>
        <begin position="183"/>
        <end position="271"/>
    </location>
</feature>
<dbReference type="Pfam" id="PF01546">
    <property type="entry name" value="Peptidase_M20"/>
    <property type="match status" value="1"/>
</dbReference>
<dbReference type="InterPro" id="IPR011650">
    <property type="entry name" value="Peptidase_M20_dimer"/>
</dbReference>
<dbReference type="NCBIfam" id="TIGR01883">
    <property type="entry name" value="PepT-like"/>
    <property type="match status" value="1"/>
</dbReference>
<dbReference type="Proteomes" id="UP001317705">
    <property type="component" value="Chromosome"/>
</dbReference>
<keyword evidence="3" id="KW-0862">Zinc</keyword>
<evidence type="ECO:0000259" key="4">
    <source>
        <dbReference type="Pfam" id="PF07687"/>
    </source>
</evidence>
<name>A0ABM8EJZ1_9BACT</name>
<dbReference type="PANTHER" id="PTHR42994:SF2">
    <property type="entry name" value="PEPTIDASE"/>
    <property type="match status" value="1"/>
</dbReference>
<reference evidence="5 6" key="1">
    <citation type="submission" date="2022-12" db="EMBL/GenBank/DDBJ databases">
        <title>Polyphasic characterization of Geotalea uranireducens NIT-SL11 newly isolated from a complex of sewage sludge and microbially reduced graphene oxide.</title>
        <authorList>
            <person name="Xie L."/>
            <person name="Yoshida N."/>
            <person name="Meng L."/>
        </authorList>
    </citation>
    <scope>NUCLEOTIDE SEQUENCE [LARGE SCALE GENOMIC DNA]</scope>
    <source>
        <strain evidence="5 6">NIT-SL11</strain>
    </source>
</reference>
<dbReference type="SUPFAM" id="SSF55031">
    <property type="entry name" value="Bacterial exopeptidase dimerisation domain"/>
    <property type="match status" value="1"/>
</dbReference>
<evidence type="ECO:0000256" key="2">
    <source>
        <dbReference type="ARBA" id="ARBA00022801"/>
    </source>
</evidence>
<evidence type="ECO:0000256" key="1">
    <source>
        <dbReference type="ARBA" id="ARBA00001947"/>
    </source>
</evidence>
<keyword evidence="2" id="KW-0378">Hydrolase</keyword>
<accession>A0ABM8EJZ1</accession>
<comment type="cofactor">
    <cofactor evidence="1">
        <name>Zn(2+)</name>
        <dbReference type="ChEBI" id="CHEBI:29105"/>
    </cofactor>
</comment>